<feature type="non-terminal residue" evidence="5">
    <location>
        <position position="1"/>
    </location>
</feature>
<evidence type="ECO:0000313" key="5">
    <source>
        <dbReference type="EMBL" id="EDM27389.1"/>
    </source>
</evidence>
<dbReference type="InterPro" id="IPR001482">
    <property type="entry name" value="T2SS/T4SS_dom"/>
</dbReference>
<name>A6DLD4_9BACT</name>
<evidence type="ECO:0000256" key="2">
    <source>
        <dbReference type="ARBA" id="ARBA00022741"/>
    </source>
</evidence>
<dbReference type="PANTHER" id="PTHR30258">
    <property type="entry name" value="TYPE II SECRETION SYSTEM PROTEIN GSPE-RELATED"/>
    <property type="match status" value="1"/>
</dbReference>
<accession>A6DLD4</accession>
<proteinExistence type="inferred from homology"/>
<dbReference type="AlphaFoldDB" id="A6DLD4"/>
<keyword evidence="6" id="KW-1185">Reference proteome</keyword>
<evidence type="ECO:0000313" key="6">
    <source>
        <dbReference type="Proteomes" id="UP000004947"/>
    </source>
</evidence>
<dbReference type="PANTHER" id="PTHR30258:SF1">
    <property type="entry name" value="PROTEIN TRANSPORT PROTEIN HOFB HOMOLOG"/>
    <property type="match status" value="1"/>
</dbReference>
<comment type="similarity">
    <text evidence="1">Belongs to the GSP E family.</text>
</comment>
<evidence type="ECO:0000256" key="1">
    <source>
        <dbReference type="ARBA" id="ARBA00006611"/>
    </source>
</evidence>
<dbReference type="STRING" id="313628.LNTAR_04736"/>
<comment type="caution">
    <text evidence="5">The sequence shown here is derived from an EMBL/GenBank/DDBJ whole genome shotgun (WGS) entry which is preliminary data.</text>
</comment>
<evidence type="ECO:0000256" key="3">
    <source>
        <dbReference type="ARBA" id="ARBA00022840"/>
    </source>
</evidence>
<protein>
    <submittedName>
        <fullName evidence="5">Putative GAF sensor protein</fullName>
    </submittedName>
</protein>
<sequence>TVIRLLDIGLDPMNFADALVGVLAQRLMRTLCGNCKQPVKPDPEYLEKLIHFYGEEFIDELGYDFDTHEIMEARGCDKCNETGYRGRVGIHELMEASPELKKLVAKAAPVAELKKQAVEDGMRTLMQDGVWKTFEGVSDLSQLRRVQAH</sequence>
<reference evidence="5 6" key="1">
    <citation type="journal article" date="2010" name="J. Bacteriol.">
        <title>Genome sequence of Lentisphaera araneosa HTCC2155T, the type species of the order Lentisphaerales in the phylum Lentisphaerae.</title>
        <authorList>
            <person name="Thrash J.C."/>
            <person name="Cho J.C."/>
            <person name="Vergin K.L."/>
            <person name="Morris R.M."/>
            <person name="Giovannoni S.J."/>
        </authorList>
    </citation>
    <scope>NUCLEOTIDE SEQUENCE [LARGE SCALE GENOMIC DNA]</scope>
    <source>
        <strain evidence="5 6">HTCC2155</strain>
    </source>
</reference>
<organism evidence="5 6">
    <name type="scientific">Lentisphaera araneosa HTCC2155</name>
    <dbReference type="NCBI Taxonomy" id="313628"/>
    <lineage>
        <taxon>Bacteria</taxon>
        <taxon>Pseudomonadati</taxon>
        <taxon>Lentisphaerota</taxon>
        <taxon>Lentisphaeria</taxon>
        <taxon>Lentisphaerales</taxon>
        <taxon>Lentisphaeraceae</taxon>
        <taxon>Lentisphaera</taxon>
    </lineage>
</organism>
<evidence type="ECO:0000259" key="4">
    <source>
        <dbReference type="Pfam" id="PF00437"/>
    </source>
</evidence>
<dbReference type="GO" id="GO:0016887">
    <property type="term" value="F:ATP hydrolysis activity"/>
    <property type="evidence" value="ECO:0007669"/>
    <property type="project" value="TreeGrafter"/>
</dbReference>
<gene>
    <name evidence="5" type="ORF">LNTAR_04736</name>
</gene>
<dbReference type="InterPro" id="IPR027417">
    <property type="entry name" value="P-loop_NTPase"/>
</dbReference>
<dbReference type="GO" id="GO:0005524">
    <property type="term" value="F:ATP binding"/>
    <property type="evidence" value="ECO:0007669"/>
    <property type="project" value="UniProtKB-KW"/>
</dbReference>
<dbReference type="SUPFAM" id="SSF52540">
    <property type="entry name" value="P-loop containing nucleoside triphosphate hydrolases"/>
    <property type="match status" value="1"/>
</dbReference>
<dbReference type="Gene3D" id="3.40.50.300">
    <property type="entry name" value="P-loop containing nucleotide triphosphate hydrolases"/>
    <property type="match status" value="1"/>
</dbReference>
<dbReference type="EMBL" id="ABCK01000009">
    <property type="protein sequence ID" value="EDM27389.1"/>
    <property type="molecule type" value="Genomic_DNA"/>
</dbReference>
<keyword evidence="2" id="KW-0547">Nucleotide-binding</keyword>
<dbReference type="Pfam" id="PF00437">
    <property type="entry name" value="T2SSE"/>
    <property type="match status" value="1"/>
</dbReference>
<feature type="domain" description="Bacterial type II secretion system protein E" evidence="4">
    <location>
        <begin position="1"/>
        <end position="144"/>
    </location>
</feature>
<keyword evidence="3" id="KW-0067">ATP-binding</keyword>
<dbReference type="eggNOG" id="COG2804">
    <property type="taxonomic scope" value="Bacteria"/>
</dbReference>
<dbReference type="GO" id="GO:0005886">
    <property type="term" value="C:plasma membrane"/>
    <property type="evidence" value="ECO:0007669"/>
    <property type="project" value="TreeGrafter"/>
</dbReference>
<dbReference type="Proteomes" id="UP000004947">
    <property type="component" value="Unassembled WGS sequence"/>
</dbReference>